<keyword evidence="3 6" id="KW-0378">Hydrolase</keyword>
<dbReference type="Gene3D" id="3.30.2010.10">
    <property type="entry name" value="Metalloproteases ('zincins'), catalytic domain"/>
    <property type="match status" value="1"/>
</dbReference>
<accession>A0A401JEQ0</accession>
<evidence type="ECO:0000256" key="4">
    <source>
        <dbReference type="ARBA" id="ARBA00022833"/>
    </source>
</evidence>
<protein>
    <submittedName>
        <fullName evidence="8">Exported zinc metalloprotease YfgC</fullName>
    </submittedName>
</protein>
<dbReference type="InterPro" id="IPR011990">
    <property type="entry name" value="TPR-like_helical_dom_sf"/>
</dbReference>
<keyword evidence="1 6" id="KW-0645">Protease</keyword>
<name>A0A401JEQ0_9PROT</name>
<dbReference type="Pfam" id="PF01435">
    <property type="entry name" value="Peptidase_M48"/>
    <property type="match status" value="1"/>
</dbReference>
<keyword evidence="2" id="KW-0479">Metal-binding</keyword>
<reference evidence="8 9" key="1">
    <citation type="journal article" date="2019" name="Front. Microbiol.">
        <title>Genomes of Neutrophilic Sulfur-Oxidizing Chemolithoautotrophs Representing 9 Proteobacterial Species From 8 Genera.</title>
        <authorList>
            <person name="Watanabe T."/>
            <person name="Kojima H."/>
            <person name="Umezawa K."/>
            <person name="Hori C."/>
            <person name="Takasuka T.E."/>
            <person name="Kato Y."/>
            <person name="Fukui M."/>
        </authorList>
    </citation>
    <scope>NUCLEOTIDE SEQUENCE [LARGE SCALE GENOMIC DNA]</scope>
    <source>
        <strain evidence="8 9">TTN</strain>
    </source>
</reference>
<evidence type="ECO:0000256" key="5">
    <source>
        <dbReference type="ARBA" id="ARBA00023049"/>
    </source>
</evidence>
<organism evidence="8 9">
    <name type="scientific">Sulfuriferula multivorans</name>
    <dbReference type="NCBI Taxonomy" id="1559896"/>
    <lineage>
        <taxon>Bacteria</taxon>
        <taxon>Pseudomonadati</taxon>
        <taxon>Pseudomonadota</taxon>
        <taxon>Betaproteobacteria</taxon>
        <taxon>Nitrosomonadales</taxon>
        <taxon>Sulfuricellaceae</taxon>
        <taxon>Sulfuriferula</taxon>
    </lineage>
</organism>
<feature type="domain" description="Peptidase M48" evidence="7">
    <location>
        <begin position="26"/>
        <end position="204"/>
    </location>
</feature>
<keyword evidence="5 6" id="KW-0482">Metalloprotease</keyword>
<comment type="similarity">
    <text evidence="6">Belongs to the peptidase M48 family.</text>
</comment>
<dbReference type="GO" id="GO:0016020">
    <property type="term" value="C:membrane"/>
    <property type="evidence" value="ECO:0007669"/>
    <property type="project" value="TreeGrafter"/>
</dbReference>
<evidence type="ECO:0000256" key="1">
    <source>
        <dbReference type="ARBA" id="ARBA00022670"/>
    </source>
</evidence>
<keyword evidence="4 6" id="KW-0862">Zinc</keyword>
<proteinExistence type="inferred from homology"/>
<dbReference type="Gene3D" id="1.25.40.10">
    <property type="entry name" value="Tetratricopeptide repeat domain"/>
    <property type="match status" value="1"/>
</dbReference>
<dbReference type="GO" id="GO:0046872">
    <property type="term" value="F:metal ion binding"/>
    <property type="evidence" value="ECO:0007669"/>
    <property type="project" value="UniProtKB-KW"/>
</dbReference>
<dbReference type="InterPro" id="IPR001915">
    <property type="entry name" value="Peptidase_M48"/>
</dbReference>
<dbReference type="CDD" id="cd07333">
    <property type="entry name" value="M48C_bepA_like"/>
    <property type="match status" value="1"/>
</dbReference>
<gene>
    <name evidence="8" type="ORF">SFMTTN_1910</name>
</gene>
<evidence type="ECO:0000259" key="7">
    <source>
        <dbReference type="Pfam" id="PF01435"/>
    </source>
</evidence>
<evidence type="ECO:0000313" key="9">
    <source>
        <dbReference type="Proteomes" id="UP000286806"/>
    </source>
</evidence>
<dbReference type="SUPFAM" id="SSF48452">
    <property type="entry name" value="TPR-like"/>
    <property type="match status" value="1"/>
</dbReference>
<dbReference type="EMBL" id="BGOW01000015">
    <property type="protein sequence ID" value="GBL46098.1"/>
    <property type="molecule type" value="Genomic_DNA"/>
</dbReference>
<evidence type="ECO:0000313" key="8">
    <source>
        <dbReference type="EMBL" id="GBL46098.1"/>
    </source>
</evidence>
<evidence type="ECO:0000256" key="3">
    <source>
        <dbReference type="ARBA" id="ARBA00022801"/>
    </source>
</evidence>
<dbReference type="GO" id="GO:0051603">
    <property type="term" value="P:proteolysis involved in protein catabolic process"/>
    <property type="evidence" value="ECO:0007669"/>
    <property type="project" value="TreeGrafter"/>
</dbReference>
<dbReference type="PANTHER" id="PTHR22726:SF1">
    <property type="entry name" value="METALLOENDOPEPTIDASE OMA1, MITOCHONDRIAL"/>
    <property type="match status" value="1"/>
</dbReference>
<comment type="caution">
    <text evidence="8">The sequence shown here is derived from an EMBL/GenBank/DDBJ whole genome shotgun (WGS) entry which is preliminary data.</text>
</comment>
<keyword evidence="9" id="KW-1185">Reference proteome</keyword>
<sequence length="428" mass="47544">MREIYAEPAYYDDPELTDYLNNLGYRLVAASPENRLSFQFFVLRDRTLNAFALPGGFIGVHTGLIEATQNESELAGVLGHEIAHVTQHHLARMIENQNQGIIPSLAALAVALLAARSNPQVATAAIATVQATSIQKLLNFSRDNEREADRIGIQIMSKAGFDPRAMATFFERLQKNSRLYENNAPAYLQTHPLTSERIADMQNRLASLPVKQVADSLEFQLIRAKLLAGEGSPEAAVKRFSEAIRATRYNNLAAERYGLVVALLRARQFERADQELNQLNQSGASSPIIAMLGARIKQEAGDIDAALIRYQAGRERFPGYRPLLYADANALLQAGKAKAALALVTDHLTLYPDDYRLYELQSRAYAMLGKDFLRHHAQAEAYVRQGNLDAAIEQLKLGLKSRDGDFYQMSIAEARLKELMALNKSSKP</sequence>
<dbReference type="GO" id="GO:0004222">
    <property type="term" value="F:metalloendopeptidase activity"/>
    <property type="evidence" value="ECO:0007669"/>
    <property type="project" value="InterPro"/>
</dbReference>
<dbReference type="Proteomes" id="UP000286806">
    <property type="component" value="Unassembled WGS sequence"/>
</dbReference>
<comment type="cofactor">
    <cofactor evidence="6">
        <name>Zn(2+)</name>
        <dbReference type="ChEBI" id="CHEBI:29105"/>
    </cofactor>
    <text evidence="6">Binds 1 zinc ion per subunit.</text>
</comment>
<dbReference type="PANTHER" id="PTHR22726">
    <property type="entry name" value="METALLOENDOPEPTIDASE OMA1"/>
    <property type="match status" value="1"/>
</dbReference>
<evidence type="ECO:0000256" key="6">
    <source>
        <dbReference type="RuleBase" id="RU003983"/>
    </source>
</evidence>
<dbReference type="InterPro" id="IPR051156">
    <property type="entry name" value="Mito/Outer_Membr_Metalloprot"/>
</dbReference>
<evidence type="ECO:0000256" key="2">
    <source>
        <dbReference type="ARBA" id="ARBA00022723"/>
    </source>
</evidence>
<dbReference type="AlphaFoldDB" id="A0A401JEQ0"/>